<feature type="coiled-coil region" evidence="1">
    <location>
        <begin position="3"/>
        <end position="37"/>
    </location>
</feature>
<dbReference type="AlphaFoldDB" id="A0A1X0Q7B2"/>
<keyword evidence="1" id="KW-0175">Coiled coil</keyword>
<name>A0A1X0Q7B2_9MICR</name>
<gene>
    <name evidence="2" type="ORF">HERIO_2342</name>
</gene>
<organism evidence="2 3">
    <name type="scientific">Hepatospora eriocheir</name>
    <dbReference type="NCBI Taxonomy" id="1081669"/>
    <lineage>
        <taxon>Eukaryota</taxon>
        <taxon>Fungi</taxon>
        <taxon>Fungi incertae sedis</taxon>
        <taxon>Microsporidia</taxon>
        <taxon>Hepatosporidae</taxon>
        <taxon>Hepatospora</taxon>
    </lineage>
</organism>
<sequence>MKIEEIKDRRDFLCEQKERLETKLSEYLDENKELINTYTKNVDYSCNINNLDVYVEYRRDKIIANCNLMLKMILESNLCYSKMKIFSDKINSLILIKHIFELFNPRENLTKPTANLKNYIELNINNGNVKVNDKTLMIDFNLKQYKEIECLFDKPFVMFIDPYDLGVDVAGGKCNFILDAIKILNKLTIPKLMELSSYDYYQTYGYSEILSDELPMELFKVIENTVESLDKERICLTLNYLFLIAPPLIKSFEVGKYKKLPYFYFMEWTLNK</sequence>
<keyword evidence="3" id="KW-1185">Reference proteome</keyword>
<dbReference type="VEuPathDB" id="MicrosporidiaDB:HERIO_2342"/>
<reference evidence="2 3" key="1">
    <citation type="journal article" date="2017" name="Environ. Microbiol.">
        <title>Decay of the glycolytic pathway and adaptation to intranuclear parasitism within Enterocytozoonidae microsporidia.</title>
        <authorList>
            <person name="Wiredu Boakye D."/>
            <person name="Jaroenlak P."/>
            <person name="Prachumwat A."/>
            <person name="Williams T.A."/>
            <person name="Bateman K.S."/>
            <person name="Itsathitphaisarn O."/>
            <person name="Sritunyalucksana K."/>
            <person name="Paszkiewicz K.H."/>
            <person name="Moore K.A."/>
            <person name="Stentiford G.D."/>
            <person name="Williams B.A."/>
        </authorList>
    </citation>
    <scope>NUCLEOTIDE SEQUENCE [LARGE SCALE GENOMIC DNA]</scope>
    <source>
        <strain evidence="2 3">GB1</strain>
    </source>
</reference>
<dbReference type="VEuPathDB" id="MicrosporidiaDB:A0H76_1651"/>
<comment type="caution">
    <text evidence="2">The sequence shown here is derived from an EMBL/GenBank/DDBJ whole genome shotgun (WGS) entry which is preliminary data.</text>
</comment>
<protein>
    <submittedName>
        <fullName evidence="2">Uncharacterized protein</fullName>
    </submittedName>
</protein>
<evidence type="ECO:0000313" key="2">
    <source>
        <dbReference type="EMBL" id="ORD95634.1"/>
    </source>
</evidence>
<dbReference type="Proteomes" id="UP000192356">
    <property type="component" value="Unassembled WGS sequence"/>
</dbReference>
<accession>A0A1X0Q7B2</accession>
<proteinExistence type="predicted"/>
<evidence type="ECO:0000256" key="1">
    <source>
        <dbReference type="SAM" id="Coils"/>
    </source>
</evidence>
<dbReference type="EMBL" id="LVKB01000232">
    <property type="protein sequence ID" value="ORD95634.1"/>
    <property type="molecule type" value="Genomic_DNA"/>
</dbReference>
<evidence type="ECO:0000313" key="3">
    <source>
        <dbReference type="Proteomes" id="UP000192356"/>
    </source>
</evidence>